<dbReference type="Pfam" id="PF00158">
    <property type="entry name" value="Sigma54_activat"/>
    <property type="match status" value="1"/>
</dbReference>
<protein>
    <recommendedName>
        <fullName evidence="1">Sigma-54 factor interaction domain-containing protein</fullName>
    </recommendedName>
</protein>
<dbReference type="InterPro" id="IPR002078">
    <property type="entry name" value="Sigma_54_int"/>
</dbReference>
<name>A0A212J0T4_9FIRM</name>
<accession>A0A212J0T4</accession>
<feature type="domain" description="Sigma-54 factor interaction" evidence="1">
    <location>
        <begin position="2"/>
        <end position="40"/>
    </location>
</feature>
<dbReference type="GO" id="GO:0006355">
    <property type="term" value="P:regulation of DNA-templated transcription"/>
    <property type="evidence" value="ECO:0007669"/>
    <property type="project" value="InterPro"/>
</dbReference>
<dbReference type="AlphaFoldDB" id="A0A212J0T4"/>
<dbReference type="EMBL" id="FLUN01000001">
    <property type="protein sequence ID" value="SBV93030.1"/>
    <property type="molecule type" value="Genomic_DNA"/>
</dbReference>
<dbReference type="InterPro" id="IPR027417">
    <property type="entry name" value="P-loop_NTPase"/>
</dbReference>
<reference evidence="2" key="1">
    <citation type="submission" date="2016-04" db="EMBL/GenBank/DDBJ databases">
        <authorList>
            <person name="Evans L.H."/>
            <person name="Alamgir A."/>
            <person name="Owens N."/>
            <person name="Weber N.D."/>
            <person name="Virtaneva K."/>
            <person name="Barbian K."/>
            <person name="Babar A."/>
            <person name="Rosenke K."/>
        </authorList>
    </citation>
    <scope>NUCLEOTIDE SEQUENCE</scope>
    <source>
        <strain evidence="2">86</strain>
    </source>
</reference>
<gene>
    <name evidence="2" type="ORF">KL86CLO1_10326</name>
</gene>
<dbReference type="Gene3D" id="3.40.50.300">
    <property type="entry name" value="P-loop containing nucleotide triphosphate hydrolases"/>
    <property type="match status" value="1"/>
</dbReference>
<proteinExistence type="predicted"/>
<evidence type="ECO:0000313" key="2">
    <source>
        <dbReference type="EMBL" id="SBV93030.1"/>
    </source>
</evidence>
<dbReference type="SUPFAM" id="SSF52540">
    <property type="entry name" value="P-loop containing nucleoside triphosphate hydrolases"/>
    <property type="match status" value="1"/>
</dbReference>
<dbReference type="GO" id="GO:0005524">
    <property type="term" value="F:ATP binding"/>
    <property type="evidence" value="ECO:0007669"/>
    <property type="project" value="InterPro"/>
</dbReference>
<organism evidence="2">
    <name type="scientific">uncultured Eubacteriales bacterium</name>
    <dbReference type="NCBI Taxonomy" id="172733"/>
    <lineage>
        <taxon>Bacteria</taxon>
        <taxon>Bacillati</taxon>
        <taxon>Bacillota</taxon>
        <taxon>Clostridia</taxon>
        <taxon>Eubacteriales</taxon>
        <taxon>environmental samples</taxon>
    </lineage>
</organism>
<sequence>MADGGILFLDEVHCLTGECQEKLFLFMDQGIYHMIGDNETWYSSRYTWSWPPPRRRRSPS</sequence>
<evidence type="ECO:0000259" key="1">
    <source>
        <dbReference type="Pfam" id="PF00158"/>
    </source>
</evidence>